<keyword evidence="2" id="KW-1185">Reference proteome</keyword>
<accession>A0AAV7KZY5</accession>
<gene>
    <name evidence="1" type="ORF">NDU88_004282</name>
</gene>
<reference evidence="1" key="1">
    <citation type="journal article" date="2022" name="bioRxiv">
        <title>Sequencing and chromosome-scale assembly of the giantPleurodeles waltlgenome.</title>
        <authorList>
            <person name="Brown T."/>
            <person name="Elewa A."/>
            <person name="Iarovenko S."/>
            <person name="Subramanian E."/>
            <person name="Araus A.J."/>
            <person name="Petzold A."/>
            <person name="Susuki M."/>
            <person name="Suzuki K.-i.T."/>
            <person name="Hayashi T."/>
            <person name="Toyoda A."/>
            <person name="Oliveira C."/>
            <person name="Osipova E."/>
            <person name="Leigh N.D."/>
            <person name="Simon A."/>
            <person name="Yun M.H."/>
        </authorList>
    </citation>
    <scope>NUCLEOTIDE SEQUENCE</scope>
    <source>
        <strain evidence="1">20211129_DDA</strain>
        <tissue evidence="1">Liver</tissue>
    </source>
</reference>
<dbReference type="Proteomes" id="UP001066276">
    <property type="component" value="Chromosome 12"/>
</dbReference>
<evidence type="ECO:0000313" key="2">
    <source>
        <dbReference type="Proteomes" id="UP001066276"/>
    </source>
</evidence>
<dbReference type="EMBL" id="JANPWB010000016">
    <property type="protein sequence ID" value="KAJ1084129.1"/>
    <property type="molecule type" value="Genomic_DNA"/>
</dbReference>
<sequence length="192" mass="21069">MTEWVPFEEYEQYYGDNSQGHLLEDGLSEAIDASVEQSINGALEAAVPHTVNQALAAALKAITVQLEMFAKRQGYNPLAYSDPVEGGSSQPRKAKTKSPTWPEIDSIIDVFKKVCKGSEKRDQPCVAILGAFRPPRPQDSSWTSLCGVGCSRHLGSSAIPWSSPSGLVNTRTTFKPQRRRLGQRLVVHFTGH</sequence>
<protein>
    <submittedName>
        <fullName evidence="1">Uncharacterized protein</fullName>
    </submittedName>
</protein>
<evidence type="ECO:0000313" key="1">
    <source>
        <dbReference type="EMBL" id="KAJ1084129.1"/>
    </source>
</evidence>
<comment type="caution">
    <text evidence="1">The sequence shown here is derived from an EMBL/GenBank/DDBJ whole genome shotgun (WGS) entry which is preliminary data.</text>
</comment>
<dbReference type="AlphaFoldDB" id="A0AAV7KZY5"/>
<organism evidence="1 2">
    <name type="scientific">Pleurodeles waltl</name>
    <name type="common">Iberian ribbed newt</name>
    <dbReference type="NCBI Taxonomy" id="8319"/>
    <lineage>
        <taxon>Eukaryota</taxon>
        <taxon>Metazoa</taxon>
        <taxon>Chordata</taxon>
        <taxon>Craniata</taxon>
        <taxon>Vertebrata</taxon>
        <taxon>Euteleostomi</taxon>
        <taxon>Amphibia</taxon>
        <taxon>Batrachia</taxon>
        <taxon>Caudata</taxon>
        <taxon>Salamandroidea</taxon>
        <taxon>Salamandridae</taxon>
        <taxon>Pleurodelinae</taxon>
        <taxon>Pleurodeles</taxon>
    </lineage>
</organism>
<proteinExistence type="predicted"/>
<name>A0AAV7KZY5_PLEWA</name>